<organism evidence="1 2">
    <name type="scientific">Elysia crispata</name>
    <name type="common">lettuce slug</name>
    <dbReference type="NCBI Taxonomy" id="231223"/>
    <lineage>
        <taxon>Eukaryota</taxon>
        <taxon>Metazoa</taxon>
        <taxon>Spiralia</taxon>
        <taxon>Lophotrochozoa</taxon>
        <taxon>Mollusca</taxon>
        <taxon>Gastropoda</taxon>
        <taxon>Heterobranchia</taxon>
        <taxon>Euthyneura</taxon>
        <taxon>Panpulmonata</taxon>
        <taxon>Sacoglossa</taxon>
        <taxon>Placobranchoidea</taxon>
        <taxon>Plakobranchidae</taxon>
        <taxon>Elysia</taxon>
    </lineage>
</organism>
<proteinExistence type="predicted"/>
<keyword evidence="2" id="KW-1185">Reference proteome</keyword>
<evidence type="ECO:0000313" key="2">
    <source>
        <dbReference type="Proteomes" id="UP001283361"/>
    </source>
</evidence>
<evidence type="ECO:0000313" key="1">
    <source>
        <dbReference type="EMBL" id="KAK3773667.1"/>
    </source>
</evidence>
<name>A0AAE0ZS91_9GAST</name>
<reference evidence="1" key="1">
    <citation type="journal article" date="2023" name="G3 (Bethesda)">
        <title>A reference genome for the long-term kleptoplast-retaining sea slug Elysia crispata morphotype clarki.</title>
        <authorList>
            <person name="Eastman K.E."/>
            <person name="Pendleton A.L."/>
            <person name="Shaikh M.A."/>
            <person name="Suttiyut T."/>
            <person name="Ogas R."/>
            <person name="Tomko P."/>
            <person name="Gavelis G."/>
            <person name="Widhalm J.R."/>
            <person name="Wisecaver J.H."/>
        </authorList>
    </citation>
    <scope>NUCLEOTIDE SEQUENCE</scope>
    <source>
        <strain evidence="1">ECLA1</strain>
    </source>
</reference>
<accession>A0AAE0ZS91</accession>
<comment type="caution">
    <text evidence="1">The sequence shown here is derived from an EMBL/GenBank/DDBJ whole genome shotgun (WGS) entry which is preliminary data.</text>
</comment>
<dbReference type="Proteomes" id="UP001283361">
    <property type="component" value="Unassembled WGS sequence"/>
</dbReference>
<dbReference type="AlphaFoldDB" id="A0AAE0ZS91"/>
<protein>
    <submittedName>
        <fullName evidence="1">Uncharacterized protein</fullName>
    </submittedName>
</protein>
<gene>
    <name evidence="1" type="ORF">RRG08_001397</name>
</gene>
<dbReference type="EMBL" id="JAWDGP010003518">
    <property type="protein sequence ID" value="KAK3773667.1"/>
    <property type="molecule type" value="Genomic_DNA"/>
</dbReference>
<sequence>MLYSYSRFSWTDSRYNNSRLMDTPKRVQCSTLIVVSHGQIVVITTVASWTLPNDSDALLLYRFSWTDSRYNNSRVMDTPKRVQCSNLIVVSHGQIVVITTVASWTLPSESNALLLYSFLMDR</sequence>